<dbReference type="CDD" id="cd06257">
    <property type="entry name" value="DnaJ"/>
    <property type="match status" value="1"/>
</dbReference>
<feature type="region of interest" description="Disordered" evidence="2">
    <location>
        <begin position="97"/>
        <end position="117"/>
    </location>
</feature>
<proteinExistence type="predicted"/>
<feature type="non-terminal residue" evidence="4">
    <location>
        <position position="1"/>
    </location>
</feature>
<dbReference type="Proteomes" id="UP000800092">
    <property type="component" value="Unassembled WGS sequence"/>
</dbReference>
<dbReference type="OrthoDB" id="445556at2759"/>
<dbReference type="PROSITE" id="PS00636">
    <property type="entry name" value="DNAJ_1"/>
    <property type="match status" value="1"/>
</dbReference>
<dbReference type="SMART" id="SM00271">
    <property type="entry name" value="DnaJ"/>
    <property type="match status" value="1"/>
</dbReference>
<dbReference type="InterPro" id="IPR051948">
    <property type="entry name" value="Hsp70_co-chaperone_J-domain"/>
</dbReference>
<dbReference type="EMBL" id="ML991796">
    <property type="protein sequence ID" value="KAF2234734.1"/>
    <property type="molecule type" value="Genomic_DNA"/>
</dbReference>
<dbReference type="Pfam" id="PF00226">
    <property type="entry name" value="DnaJ"/>
    <property type="match status" value="1"/>
</dbReference>
<dbReference type="PANTHER" id="PTHR44360">
    <property type="entry name" value="DNAJ HOMOLOG SUBFAMILY B MEMBER 9"/>
    <property type="match status" value="1"/>
</dbReference>
<dbReference type="GO" id="GO:0051787">
    <property type="term" value="F:misfolded protein binding"/>
    <property type="evidence" value="ECO:0007669"/>
    <property type="project" value="TreeGrafter"/>
</dbReference>
<evidence type="ECO:0000256" key="1">
    <source>
        <dbReference type="ARBA" id="ARBA00023186"/>
    </source>
</evidence>
<dbReference type="PANTHER" id="PTHR44360:SF1">
    <property type="entry name" value="DNAJ HOMOLOG SUBFAMILY B MEMBER 9"/>
    <property type="match status" value="1"/>
</dbReference>
<dbReference type="Gene3D" id="1.10.287.110">
    <property type="entry name" value="DnaJ domain"/>
    <property type="match status" value="1"/>
</dbReference>
<dbReference type="InterPro" id="IPR018253">
    <property type="entry name" value="DnaJ_domain_CS"/>
</dbReference>
<sequence>WPEVTSPRKTPTPYEIFGLQKTAPYSKHRFYELVKLYHPDHTHNSYDSNSPNPRLTISESTRLERYRLIVCAHNILSDPLKRRAYDRYGAGWDGEPELHRADFDRRPSRNSPFSNDPMHNATWEDWERWYAREAASTSDTTTSPPPPQTPVYISNLSFLILIMMLAGLGGVGQATRAEGFSETFMEQRDRAHDQASKELRRVRREAKERPREERVERFLEDRDPGWGEREAEARRVLSVAEVCAS</sequence>
<keyword evidence="5" id="KW-1185">Reference proteome</keyword>
<organism evidence="4 5">
    <name type="scientific">Viridothelium virens</name>
    <name type="common">Speckled blister lichen</name>
    <name type="synonym">Trypethelium virens</name>
    <dbReference type="NCBI Taxonomy" id="1048519"/>
    <lineage>
        <taxon>Eukaryota</taxon>
        <taxon>Fungi</taxon>
        <taxon>Dikarya</taxon>
        <taxon>Ascomycota</taxon>
        <taxon>Pezizomycotina</taxon>
        <taxon>Dothideomycetes</taxon>
        <taxon>Dothideomycetes incertae sedis</taxon>
        <taxon>Trypetheliales</taxon>
        <taxon>Trypetheliaceae</taxon>
        <taxon>Viridothelium</taxon>
    </lineage>
</organism>
<evidence type="ECO:0000256" key="2">
    <source>
        <dbReference type="SAM" id="MobiDB-lite"/>
    </source>
</evidence>
<name>A0A6A6H9E0_VIRVR</name>
<feature type="compositionally biased region" description="Basic and acidic residues" evidence="2">
    <location>
        <begin position="97"/>
        <end position="107"/>
    </location>
</feature>
<reference evidence="4" key="1">
    <citation type="journal article" date="2020" name="Stud. Mycol.">
        <title>101 Dothideomycetes genomes: a test case for predicting lifestyles and emergence of pathogens.</title>
        <authorList>
            <person name="Haridas S."/>
            <person name="Albert R."/>
            <person name="Binder M."/>
            <person name="Bloem J."/>
            <person name="Labutti K."/>
            <person name="Salamov A."/>
            <person name="Andreopoulos B."/>
            <person name="Baker S."/>
            <person name="Barry K."/>
            <person name="Bills G."/>
            <person name="Bluhm B."/>
            <person name="Cannon C."/>
            <person name="Castanera R."/>
            <person name="Culley D."/>
            <person name="Daum C."/>
            <person name="Ezra D."/>
            <person name="Gonzalez J."/>
            <person name="Henrissat B."/>
            <person name="Kuo A."/>
            <person name="Liang C."/>
            <person name="Lipzen A."/>
            <person name="Lutzoni F."/>
            <person name="Magnuson J."/>
            <person name="Mondo S."/>
            <person name="Nolan M."/>
            <person name="Ohm R."/>
            <person name="Pangilinan J."/>
            <person name="Park H.-J."/>
            <person name="Ramirez L."/>
            <person name="Alfaro M."/>
            <person name="Sun H."/>
            <person name="Tritt A."/>
            <person name="Yoshinaga Y."/>
            <person name="Zwiers L.-H."/>
            <person name="Turgeon B."/>
            <person name="Goodwin S."/>
            <person name="Spatafora J."/>
            <person name="Crous P."/>
            <person name="Grigoriev I."/>
        </authorList>
    </citation>
    <scope>NUCLEOTIDE SEQUENCE</scope>
    <source>
        <strain evidence="4">Tuck. ex Michener</strain>
    </source>
</reference>
<dbReference type="GO" id="GO:0051087">
    <property type="term" value="F:protein-folding chaperone binding"/>
    <property type="evidence" value="ECO:0007669"/>
    <property type="project" value="TreeGrafter"/>
</dbReference>
<evidence type="ECO:0000313" key="4">
    <source>
        <dbReference type="EMBL" id="KAF2234734.1"/>
    </source>
</evidence>
<dbReference type="SUPFAM" id="SSF46565">
    <property type="entry name" value="Chaperone J-domain"/>
    <property type="match status" value="1"/>
</dbReference>
<feature type="region of interest" description="Disordered" evidence="2">
    <location>
        <begin position="185"/>
        <end position="216"/>
    </location>
</feature>
<accession>A0A6A6H9E0</accession>
<feature type="domain" description="J" evidence="3">
    <location>
        <begin position="12"/>
        <end position="89"/>
    </location>
</feature>
<evidence type="ECO:0000313" key="5">
    <source>
        <dbReference type="Proteomes" id="UP000800092"/>
    </source>
</evidence>
<dbReference type="InterPro" id="IPR001623">
    <property type="entry name" value="DnaJ_domain"/>
</dbReference>
<protein>
    <recommendedName>
        <fullName evidence="3">J domain-containing protein</fullName>
    </recommendedName>
</protein>
<dbReference type="PROSITE" id="PS50076">
    <property type="entry name" value="DNAJ_2"/>
    <property type="match status" value="1"/>
</dbReference>
<gene>
    <name evidence="4" type="ORF">EV356DRAFT_431424</name>
</gene>
<dbReference type="InterPro" id="IPR036869">
    <property type="entry name" value="J_dom_sf"/>
</dbReference>
<evidence type="ECO:0000259" key="3">
    <source>
        <dbReference type="PROSITE" id="PS50076"/>
    </source>
</evidence>
<dbReference type="GO" id="GO:0036503">
    <property type="term" value="P:ERAD pathway"/>
    <property type="evidence" value="ECO:0007669"/>
    <property type="project" value="TreeGrafter"/>
</dbReference>
<dbReference type="AlphaFoldDB" id="A0A6A6H9E0"/>
<keyword evidence="1" id="KW-0143">Chaperone</keyword>
<feature type="non-terminal residue" evidence="4">
    <location>
        <position position="245"/>
    </location>
</feature>
<dbReference type="GO" id="GO:0005783">
    <property type="term" value="C:endoplasmic reticulum"/>
    <property type="evidence" value="ECO:0007669"/>
    <property type="project" value="TreeGrafter"/>
</dbReference>